<dbReference type="Proteomes" id="UP001519460">
    <property type="component" value="Unassembled WGS sequence"/>
</dbReference>
<keyword evidence="7 9" id="KW-0503">Monooxygenase</keyword>
<sequence>MFFTYLLLFTLAYLVAVFYWQRRRQMRVFKEMGIPGPEPNFLFGNILAFWAKPMFKTFQEWHKTYGETFGYFEGPTPVLVTSNTEILHQVFIKQFNNFHKRKLWPVQVDPDNDEDVHLFFARGQRWKRLRSVVNPAFTATKMRKMEPQMNMCADVLVEVMDKAAEQSEEKRVLITELFRRLTLNTIVQCALGIQDNTIREPESGFLRHCMGVIEDTTKQPVLYALGFTFPALSKLWMAIYKYMHYIKFNPVYWLEEKINDCVQYRKKNPEPSPDLLRQMLDARFEVKSFRDLDAPASKEGHEETDLNGNIKKPVLRSLTENEVVQHALLFLMAGYETSSTSLGYIFYELATNPHVQQAVRQEIDELLPEGEEANYDNIRNLKYMDKVISETLRKYPLASNVIARQCGETCQVAGLTIPSGMLVAANAWALHHDPKFTPEKKAARSSMAWIPFGAGPRQCIGFRFAWVQMKLVLCKLLRRYQFEPASDLKEPLELREGATILFKEDVPLRVLPLS</sequence>
<dbReference type="PANTHER" id="PTHR24292:SF102">
    <property type="entry name" value="CYTOCHROME P450 FAMILY-RELATED"/>
    <property type="match status" value="1"/>
</dbReference>
<evidence type="ECO:0000256" key="5">
    <source>
        <dbReference type="ARBA" id="ARBA00023002"/>
    </source>
</evidence>
<evidence type="ECO:0000256" key="9">
    <source>
        <dbReference type="RuleBase" id="RU000461"/>
    </source>
</evidence>
<comment type="caution">
    <text evidence="10">The sequence shown here is derived from an EMBL/GenBank/DDBJ whole genome shotgun (WGS) entry which is preliminary data.</text>
</comment>
<keyword evidence="4 8" id="KW-0479">Metal-binding</keyword>
<dbReference type="Pfam" id="PF00067">
    <property type="entry name" value="p450"/>
    <property type="match status" value="1"/>
</dbReference>
<keyword evidence="3 8" id="KW-0349">Heme</keyword>
<accession>A0ABD0LGW0</accession>
<evidence type="ECO:0000256" key="2">
    <source>
        <dbReference type="ARBA" id="ARBA00010617"/>
    </source>
</evidence>
<evidence type="ECO:0000256" key="1">
    <source>
        <dbReference type="ARBA" id="ARBA00001971"/>
    </source>
</evidence>
<keyword evidence="11" id="KW-1185">Reference proteome</keyword>
<comment type="cofactor">
    <cofactor evidence="1 8">
        <name>heme</name>
        <dbReference type="ChEBI" id="CHEBI:30413"/>
    </cofactor>
</comment>
<evidence type="ECO:0008006" key="12">
    <source>
        <dbReference type="Google" id="ProtNLM"/>
    </source>
</evidence>
<dbReference type="CDD" id="cd11055">
    <property type="entry name" value="CYP3A-like"/>
    <property type="match status" value="1"/>
</dbReference>
<dbReference type="InterPro" id="IPR017972">
    <property type="entry name" value="Cyt_P450_CS"/>
</dbReference>
<protein>
    <recommendedName>
        <fullName evidence="12">Cytochrome P450</fullName>
    </recommendedName>
</protein>
<evidence type="ECO:0000256" key="6">
    <source>
        <dbReference type="ARBA" id="ARBA00023004"/>
    </source>
</evidence>
<dbReference type="EMBL" id="JACVVK020000051">
    <property type="protein sequence ID" value="KAK7498451.1"/>
    <property type="molecule type" value="Genomic_DNA"/>
</dbReference>
<dbReference type="PROSITE" id="PS00086">
    <property type="entry name" value="CYTOCHROME_P450"/>
    <property type="match status" value="1"/>
</dbReference>
<dbReference type="InterPro" id="IPR001128">
    <property type="entry name" value="Cyt_P450"/>
</dbReference>
<comment type="similarity">
    <text evidence="2 9">Belongs to the cytochrome P450 family.</text>
</comment>
<evidence type="ECO:0000256" key="3">
    <source>
        <dbReference type="ARBA" id="ARBA00022617"/>
    </source>
</evidence>
<dbReference type="InterPro" id="IPR002401">
    <property type="entry name" value="Cyt_P450_E_grp-I"/>
</dbReference>
<reference evidence="10 11" key="1">
    <citation type="journal article" date="2023" name="Sci. Data">
        <title>Genome assembly of the Korean intertidal mud-creeper Batillaria attramentaria.</title>
        <authorList>
            <person name="Patra A.K."/>
            <person name="Ho P.T."/>
            <person name="Jun S."/>
            <person name="Lee S.J."/>
            <person name="Kim Y."/>
            <person name="Won Y.J."/>
        </authorList>
    </citation>
    <scope>NUCLEOTIDE SEQUENCE [LARGE SCALE GENOMIC DNA]</scope>
    <source>
        <strain evidence="10">Wonlab-2016</strain>
    </source>
</reference>
<dbReference type="Gene3D" id="1.10.630.10">
    <property type="entry name" value="Cytochrome P450"/>
    <property type="match status" value="1"/>
</dbReference>
<feature type="binding site" description="axial binding residue" evidence="8">
    <location>
        <position position="459"/>
    </location>
    <ligand>
        <name>heme</name>
        <dbReference type="ChEBI" id="CHEBI:30413"/>
    </ligand>
    <ligandPart>
        <name>Fe</name>
        <dbReference type="ChEBI" id="CHEBI:18248"/>
    </ligandPart>
</feature>
<dbReference type="AlphaFoldDB" id="A0ABD0LGW0"/>
<dbReference type="PRINTS" id="PR00385">
    <property type="entry name" value="P450"/>
</dbReference>
<dbReference type="GO" id="GO:0046872">
    <property type="term" value="F:metal ion binding"/>
    <property type="evidence" value="ECO:0007669"/>
    <property type="project" value="UniProtKB-KW"/>
</dbReference>
<dbReference type="InterPro" id="IPR036396">
    <property type="entry name" value="Cyt_P450_sf"/>
</dbReference>
<name>A0ABD0LGW0_9CAEN</name>
<dbReference type="SUPFAM" id="SSF48264">
    <property type="entry name" value="Cytochrome P450"/>
    <property type="match status" value="1"/>
</dbReference>
<organism evidence="10 11">
    <name type="scientific">Batillaria attramentaria</name>
    <dbReference type="NCBI Taxonomy" id="370345"/>
    <lineage>
        <taxon>Eukaryota</taxon>
        <taxon>Metazoa</taxon>
        <taxon>Spiralia</taxon>
        <taxon>Lophotrochozoa</taxon>
        <taxon>Mollusca</taxon>
        <taxon>Gastropoda</taxon>
        <taxon>Caenogastropoda</taxon>
        <taxon>Sorbeoconcha</taxon>
        <taxon>Cerithioidea</taxon>
        <taxon>Batillariidae</taxon>
        <taxon>Batillaria</taxon>
    </lineage>
</organism>
<evidence type="ECO:0000256" key="8">
    <source>
        <dbReference type="PIRSR" id="PIRSR602401-1"/>
    </source>
</evidence>
<dbReference type="InterPro" id="IPR050476">
    <property type="entry name" value="Insect_CytP450_Detox"/>
</dbReference>
<evidence type="ECO:0000256" key="7">
    <source>
        <dbReference type="ARBA" id="ARBA00023033"/>
    </source>
</evidence>
<keyword evidence="6 8" id="KW-0408">Iron</keyword>
<evidence type="ECO:0000313" key="10">
    <source>
        <dbReference type="EMBL" id="KAK7498451.1"/>
    </source>
</evidence>
<evidence type="ECO:0000313" key="11">
    <source>
        <dbReference type="Proteomes" id="UP001519460"/>
    </source>
</evidence>
<gene>
    <name evidence="10" type="ORF">BaRGS_00010405</name>
</gene>
<proteinExistence type="inferred from homology"/>
<evidence type="ECO:0000256" key="4">
    <source>
        <dbReference type="ARBA" id="ARBA00022723"/>
    </source>
</evidence>
<keyword evidence="5 9" id="KW-0560">Oxidoreductase</keyword>
<dbReference type="PRINTS" id="PR00463">
    <property type="entry name" value="EP450I"/>
</dbReference>
<dbReference type="PANTHER" id="PTHR24292">
    <property type="entry name" value="CYTOCHROME P450"/>
    <property type="match status" value="1"/>
</dbReference>
<dbReference type="GO" id="GO:0004497">
    <property type="term" value="F:monooxygenase activity"/>
    <property type="evidence" value="ECO:0007669"/>
    <property type="project" value="UniProtKB-KW"/>
</dbReference>